<dbReference type="PANTHER" id="PTHR13343:SF17">
    <property type="entry name" value="CELLULAR REPRESSOR OF E1A-STIMULATED GENES, ISOFORM A"/>
    <property type="match status" value="1"/>
</dbReference>
<reference evidence="4" key="1">
    <citation type="journal article" date="2019" name="Int. J. Syst. Evol. Microbiol.">
        <title>The Global Catalogue of Microorganisms (GCM) 10K type strain sequencing project: providing services to taxonomists for standard genome sequencing and annotation.</title>
        <authorList>
            <consortium name="The Broad Institute Genomics Platform"/>
            <consortium name="The Broad Institute Genome Sequencing Center for Infectious Disease"/>
            <person name="Wu L."/>
            <person name="Ma J."/>
        </authorList>
    </citation>
    <scope>NUCLEOTIDE SEQUENCE [LARGE SCALE GENOMIC DNA]</scope>
    <source>
        <strain evidence="4">CGMCC 4.1415</strain>
    </source>
</reference>
<feature type="domain" description="Pyridoxamine 5'-phosphate oxidase N-terminal" evidence="1">
    <location>
        <begin position="21"/>
        <end position="145"/>
    </location>
</feature>
<dbReference type="Pfam" id="PF01243">
    <property type="entry name" value="PNPOx_N"/>
    <property type="match status" value="1"/>
</dbReference>
<dbReference type="InterPro" id="IPR019595">
    <property type="entry name" value="DUF2470"/>
</dbReference>
<dbReference type="InterPro" id="IPR011576">
    <property type="entry name" value="Pyridox_Oxase_N"/>
</dbReference>
<dbReference type="Pfam" id="PF10615">
    <property type="entry name" value="DUF2470"/>
    <property type="match status" value="1"/>
</dbReference>
<evidence type="ECO:0000313" key="3">
    <source>
        <dbReference type="EMBL" id="MFC5386117.1"/>
    </source>
</evidence>
<dbReference type="SUPFAM" id="SSF50475">
    <property type="entry name" value="FMN-binding split barrel"/>
    <property type="match status" value="1"/>
</dbReference>
<dbReference type="EMBL" id="JBHSLL010000025">
    <property type="protein sequence ID" value="MFC5386117.1"/>
    <property type="molecule type" value="Genomic_DNA"/>
</dbReference>
<dbReference type="PANTHER" id="PTHR13343">
    <property type="entry name" value="CREG1 PROTEIN"/>
    <property type="match status" value="1"/>
</dbReference>
<dbReference type="InterPro" id="IPR012349">
    <property type="entry name" value="Split_barrel_FMN-bd"/>
</dbReference>
<proteinExistence type="predicted"/>
<dbReference type="Proteomes" id="UP001596016">
    <property type="component" value="Unassembled WGS sequence"/>
</dbReference>
<sequence length="251" mass="27787">MKEQKKTVIQTVDDDTRRLAKTLLRNARFAALAFHETGSLTPMISRIGLATDLDGSPITLISGLSAHTQALQADPRCALLVGEPGKGDVLAYPRLSLICRAQQIKRDETKHERIARRYLNHNPKAKLYASLGDFAFFHIEVERASMNGGFGKAYQLAANDIITDNCVNAALADSEQSAIDHMNEEHRDAIALYARHFGKAKDGDWTISGFDSEGMDLVCSDQNLRVFFPEPLVSAQDLRRTLVEMAKAGRM</sequence>
<evidence type="ECO:0000259" key="1">
    <source>
        <dbReference type="Pfam" id="PF01243"/>
    </source>
</evidence>
<organism evidence="3 4">
    <name type="scientific">Aquamicrobium segne</name>
    <dbReference type="NCBI Taxonomy" id="469547"/>
    <lineage>
        <taxon>Bacteria</taxon>
        <taxon>Pseudomonadati</taxon>
        <taxon>Pseudomonadota</taxon>
        <taxon>Alphaproteobacteria</taxon>
        <taxon>Hyphomicrobiales</taxon>
        <taxon>Phyllobacteriaceae</taxon>
        <taxon>Aquamicrobium</taxon>
    </lineage>
</organism>
<dbReference type="Gene3D" id="2.30.110.10">
    <property type="entry name" value="Electron Transport, Fmn-binding Protein, Chain A"/>
    <property type="match status" value="1"/>
</dbReference>
<keyword evidence="4" id="KW-1185">Reference proteome</keyword>
<gene>
    <name evidence="3" type="ORF">ACFPLB_09075</name>
</gene>
<accession>A0ABW0GXD4</accession>
<comment type="caution">
    <text evidence="3">The sequence shown here is derived from an EMBL/GenBank/DDBJ whole genome shotgun (WGS) entry which is preliminary data.</text>
</comment>
<dbReference type="InterPro" id="IPR037119">
    <property type="entry name" value="Haem_oxidase_HugZ-like_sf"/>
</dbReference>
<dbReference type="RefSeq" id="WP_378229033.1">
    <property type="nucleotide sequence ID" value="NZ_JBHSLL010000025.1"/>
</dbReference>
<evidence type="ECO:0000259" key="2">
    <source>
        <dbReference type="Pfam" id="PF10615"/>
    </source>
</evidence>
<feature type="domain" description="DUF2470" evidence="2">
    <location>
        <begin position="175"/>
        <end position="245"/>
    </location>
</feature>
<evidence type="ECO:0000313" key="4">
    <source>
        <dbReference type="Proteomes" id="UP001596016"/>
    </source>
</evidence>
<name>A0ABW0GXD4_9HYPH</name>
<protein>
    <submittedName>
        <fullName evidence="3">HugZ family protein</fullName>
    </submittedName>
</protein>
<dbReference type="Gene3D" id="3.20.180.10">
    <property type="entry name" value="PNP-oxidase-like"/>
    <property type="match status" value="1"/>
</dbReference>